<keyword evidence="1" id="KW-0472">Membrane</keyword>
<reference evidence="2 3" key="1">
    <citation type="journal article" date="2018" name="Int. J. Syst. Evol. Microbiol.">
        <title>Rubneribacter badeniensis gen. nov., sp. nov. and Enteroscipio rubneri gen. nov., sp. nov., new members of the Eggerthellaceae isolated from human faeces.</title>
        <authorList>
            <person name="Danylec N."/>
            <person name="Gobl A."/>
            <person name="Stoll D.A."/>
            <person name="Hetzer B."/>
            <person name="Kulling S.E."/>
            <person name="Huch M."/>
        </authorList>
    </citation>
    <scope>NUCLEOTIDE SEQUENCE [LARGE SCALE GENOMIC DNA]</scope>
    <source>
        <strain evidence="2 3">ResAG-85</strain>
    </source>
</reference>
<sequence>MGQSHDPQEEEYAKLAEEEGNKFDSRLFWFAGGVGALSLGYFQATGLLHADLLLACGYGFLISGMIVLLLSLQFTSYLYGELSVQYRRKNLYPSNPQEQKDIKNKISRYGAIANKGVLAFNIASMMLISGGAAFLLIYLFINS</sequence>
<name>A0A2K2U240_9ACTN</name>
<dbReference type="AlphaFoldDB" id="A0A2K2U240"/>
<feature type="transmembrane region" description="Helical" evidence="1">
    <location>
        <begin position="52"/>
        <end position="79"/>
    </location>
</feature>
<keyword evidence="1" id="KW-0812">Transmembrane</keyword>
<keyword evidence="3" id="KW-1185">Reference proteome</keyword>
<proteinExistence type="predicted"/>
<keyword evidence="1" id="KW-1133">Transmembrane helix</keyword>
<accession>A0A2K2U240</accession>
<evidence type="ECO:0000256" key="1">
    <source>
        <dbReference type="SAM" id="Phobius"/>
    </source>
</evidence>
<comment type="caution">
    <text evidence="2">The sequence shown here is derived from an EMBL/GenBank/DDBJ whole genome shotgun (WGS) entry which is preliminary data.</text>
</comment>
<evidence type="ECO:0000313" key="3">
    <source>
        <dbReference type="Proteomes" id="UP000236488"/>
    </source>
</evidence>
<feature type="transmembrane region" description="Helical" evidence="1">
    <location>
        <begin position="117"/>
        <end position="141"/>
    </location>
</feature>
<feature type="transmembrane region" description="Helical" evidence="1">
    <location>
        <begin position="27"/>
        <end position="46"/>
    </location>
</feature>
<evidence type="ECO:0008006" key="4">
    <source>
        <dbReference type="Google" id="ProtNLM"/>
    </source>
</evidence>
<evidence type="ECO:0000313" key="2">
    <source>
        <dbReference type="EMBL" id="PNV64361.1"/>
    </source>
</evidence>
<dbReference type="EMBL" id="PPEL01000108">
    <property type="protein sequence ID" value="PNV64361.1"/>
    <property type="molecule type" value="Genomic_DNA"/>
</dbReference>
<organism evidence="2 3">
    <name type="scientific">Rubneribacter badeniensis</name>
    <dbReference type="NCBI Taxonomy" id="2070688"/>
    <lineage>
        <taxon>Bacteria</taxon>
        <taxon>Bacillati</taxon>
        <taxon>Actinomycetota</taxon>
        <taxon>Coriobacteriia</taxon>
        <taxon>Eggerthellales</taxon>
        <taxon>Eggerthellaceae</taxon>
        <taxon>Rubneribacter</taxon>
    </lineage>
</organism>
<gene>
    <name evidence="2" type="ORF">C2L80_12320</name>
</gene>
<dbReference type="Proteomes" id="UP000236488">
    <property type="component" value="Unassembled WGS sequence"/>
</dbReference>
<protein>
    <recommendedName>
        <fullName evidence="4">DUF3899 domain-containing protein</fullName>
    </recommendedName>
</protein>